<protein>
    <submittedName>
        <fullName evidence="2">Uncharacterized protein</fullName>
    </submittedName>
</protein>
<comment type="caution">
    <text evidence="2">The sequence shown here is derived from an EMBL/GenBank/DDBJ whole genome shotgun (WGS) entry which is preliminary data.</text>
</comment>
<accession>A0AAN9FKG2</accession>
<dbReference type="EMBL" id="JAYKXN010000006">
    <property type="protein sequence ID" value="KAK7277655.1"/>
    <property type="molecule type" value="Genomic_DNA"/>
</dbReference>
<sequence length="66" mass="7504">MALALFPSQPPEDAIAWEQHRITSEEENLMDRSTKRPKDGSKEAMEVECVVEESVEGRALYKDIVI</sequence>
<keyword evidence="3" id="KW-1185">Reference proteome</keyword>
<reference evidence="2 3" key="1">
    <citation type="submission" date="2024-01" db="EMBL/GenBank/DDBJ databases">
        <title>The genomes of 5 underutilized Papilionoideae crops provide insights into root nodulation and disease resistance.</title>
        <authorList>
            <person name="Yuan L."/>
        </authorList>
    </citation>
    <scope>NUCLEOTIDE SEQUENCE [LARGE SCALE GENOMIC DNA]</scope>
    <source>
        <strain evidence="2">LY-2023</strain>
        <tissue evidence="2">Leaf</tissue>
    </source>
</reference>
<dbReference type="AlphaFoldDB" id="A0AAN9FKG2"/>
<proteinExistence type="predicted"/>
<name>A0AAN9FKG2_CLITE</name>
<evidence type="ECO:0000256" key="1">
    <source>
        <dbReference type="SAM" id="MobiDB-lite"/>
    </source>
</evidence>
<gene>
    <name evidence="2" type="ORF">RJT34_22670</name>
</gene>
<dbReference type="Proteomes" id="UP001359559">
    <property type="component" value="Unassembled WGS sequence"/>
</dbReference>
<organism evidence="2 3">
    <name type="scientific">Clitoria ternatea</name>
    <name type="common">Butterfly pea</name>
    <dbReference type="NCBI Taxonomy" id="43366"/>
    <lineage>
        <taxon>Eukaryota</taxon>
        <taxon>Viridiplantae</taxon>
        <taxon>Streptophyta</taxon>
        <taxon>Embryophyta</taxon>
        <taxon>Tracheophyta</taxon>
        <taxon>Spermatophyta</taxon>
        <taxon>Magnoliopsida</taxon>
        <taxon>eudicotyledons</taxon>
        <taxon>Gunneridae</taxon>
        <taxon>Pentapetalae</taxon>
        <taxon>rosids</taxon>
        <taxon>fabids</taxon>
        <taxon>Fabales</taxon>
        <taxon>Fabaceae</taxon>
        <taxon>Papilionoideae</taxon>
        <taxon>50 kb inversion clade</taxon>
        <taxon>NPAAA clade</taxon>
        <taxon>indigoferoid/millettioid clade</taxon>
        <taxon>Phaseoleae</taxon>
        <taxon>Clitoria</taxon>
    </lineage>
</organism>
<feature type="region of interest" description="Disordered" evidence="1">
    <location>
        <begin position="23"/>
        <end position="43"/>
    </location>
</feature>
<evidence type="ECO:0000313" key="2">
    <source>
        <dbReference type="EMBL" id="KAK7277655.1"/>
    </source>
</evidence>
<evidence type="ECO:0000313" key="3">
    <source>
        <dbReference type="Proteomes" id="UP001359559"/>
    </source>
</evidence>